<evidence type="ECO:0000313" key="1">
    <source>
        <dbReference type="EMBL" id="VDM71193.1"/>
    </source>
</evidence>
<dbReference type="Proteomes" id="UP000270094">
    <property type="component" value="Unassembled WGS sequence"/>
</dbReference>
<organism evidence="1 2">
    <name type="scientific">Strongylus vulgaris</name>
    <name type="common">Blood worm</name>
    <dbReference type="NCBI Taxonomy" id="40348"/>
    <lineage>
        <taxon>Eukaryota</taxon>
        <taxon>Metazoa</taxon>
        <taxon>Ecdysozoa</taxon>
        <taxon>Nematoda</taxon>
        <taxon>Chromadorea</taxon>
        <taxon>Rhabditida</taxon>
        <taxon>Rhabditina</taxon>
        <taxon>Rhabditomorpha</taxon>
        <taxon>Strongyloidea</taxon>
        <taxon>Strongylidae</taxon>
        <taxon>Strongylus</taxon>
    </lineage>
</organism>
<accession>A0A3P7ITJ8</accession>
<dbReference type="AlphaFoldDB" id="A0A3P7ITJ8"/>
<gene>
    <name evidence="1" type="ORF">SVUK_LOCUS6191</name>
</gene>
<name>A0A3P7ITJ8_STRVU</name>
<dbReference type="EMBL" id="UYYB01019248">
    <property type="protein sequence ID" value="VDM71193.1"/>
    <property type="molecule type" value="Genomic_DNA"/>
</dbReference>
<dbReference type="SUPFAM" id="SSF53098">
    <property type="entry name" value="Ribonuclease H-like"/>
    <property type="match status" value="1"/>
</dbReference>
<protein>
    <recommendedName>
        <fullName evidence="3">Integrase catalytic domain-containing protein</fullName>
    </recommendedName>
</protein>
<dbReference type="InterPro" id="IPR036397">
    <property type="entry name" value="RNaseH_sf"/>
</dbReference>
<dbReference type="OrthoDB" id="5870116at2759"/>
<reference evidence="1 2" key="1">
    <citation type="submission" date="2018-11" db="EMBL/GenBank/DDBJ databases">
        <authorList>
            <consortium name="Pathogen Informatics"/>
        </authorList>
    </citation>
    <scope>NUCLEOTIDE SEQUENCE [LARGE SCALE GENOMIC DNA]</scope>
</reference>
<evidence type="ECO:0000313" key="2">
    <source>
        <dbReference type="Proteomes" id="UP000270094"/>
    </source>
</evidence>
<proteinExistence type="predicted"/>
<dbReference type="Gene3D" id="3.30.420.10">
    <property type="entry name" value="Ribonuclease H-like superfamily/Ribonuclease H"/>
    <property type="match status" value="1"/>
</dbReference>
<evidence type="ECO:0008006" key="3">
    <source>
        <dbReference type="Google" id="ProtNLM"/>
    </source>
</evidence>
<dbReference type="GO" id="GO:0003676">
    <property type="term" value="F:nucleic acid binding"/>
    <property type="evidence" value="ECO:0007669"/>
    <property type="project" value="InterPro"/>
</dbReference>
<sequence>MTIDNIAFAKEHQKIPGIQYASCEVVITSAGIELDWNESLLYQNTRFYKFSTYYVMEDKTADTQPQLATSILLIAAHGAPLPVKWTSVSEIVVAFCLATAGHTDRGPPAGSKFRLKDIISTICVPPFPILPKEPVVKPNFPFENVEMDIFVHVVVILDMTTRTILHTLWRFTATNDCPTWIVCDNAQPFKLIAECYSLLSTQANIDEDVLDYCTQKTIQTKFVPSLNPWQGVVYEKMVDIFNTSFKHSVGNNLQDIEEIITLLKKAEATVNTRPLTYITDDQDIFPYDQSTFFTHTQN</sequence>
<keyword evidence="2" id="KW-1185">Reference proteome</keyword>
<dbReference type="InterPro" id="IPR012337">
    <property type="entry name" value="RNaseH-like_sf"/>
</dbReference>